<dbReference type="Proteomes" id="UP000544872">
    <property type="component" value="Unassembled WGS sequence"/>
</dbReference>
<feature type="region of interest" description="Disordered" evidence="1">
    <location>
        <begin position="303"/>
        <end position="328"/>
    </location>
</feature>
<evidence type="ECO:0000313" key="3">
    <source>
        <dbReference type="EMBL" id="MBB6209340.1"/>
    </source>
</evidence>
<dbReference type="Pfam" id="PF00092">
    <property type="entry name" value="VWA"/>
    <property type="match status" value="1"/>
</dbReference>
<dbReference type="EMBL" id="JACIIX010000002">
    <property type="protein sequence ID" value="MBB6209340.1"/>
    <property type="molecule type" value="Genomic_DNA"/>
</dbReference>
<dbReference type="InterPro" id="IPR051928">
    <property type="entry name" value="NorD/CobT"/>
</dbReference>
<comment type="caution">
    <text evidence="3">The sequence shown here is derived from an EMBL/GenBank/DDBJ whole genome shotgun (WGS) entry which is preliminary data.</text>
</comment>
<dbReference type="AlphaFoldDB" id="A0A7X0DKW2"/>
<organism evidence="3 4">
    <name type="scientific">Novispirillum itersonii</name>
    <name type="common">Aquaspirillum itersonii</name>
    <dbReference type="NCBI Taxonomy" id="189"/>
    <lineage>
        <taxon>Bacteria</taxon>
        <taxon>Pseudomonadati</taxon>
        <taxon>Pseudomonadota</taxon>
        <taxon>Alphaproteobacteria</taxon>
        <taxon>Rhodospirillales</taxon>
        <taxon>Novispirillaceae</taxon>
        <taxon>Novispirillum</taxon>
    </lineage>
</organism>
<name>A0A7X0DKW2_NOVIT</name>
<accession>A0A7X0DKW2</accession>
<evidence type="ECO:0000313" key="4">
    <source>
        <dbReference type="Proteomes" id="UP000544872"/>
    </source>
</evidence>
<dbReference type="InterPro" id="IPR002035">
    <property type="entry name" value="VWF_A"/>
</dbReference>
<dbReference type="SUPFAM" id="SSF53300">
    <property type="entry name" value="vWA-like"/>
    <property type="match status" value="1"/>
</dbReference>
<dbReference type="CDD" id="cd01454">
    <property type="entry name" value="vWA_norD_type"/>
    <property type="match status" value="1"/>
</dbReference>
<dbReference type="InterPro" id="IPR036465">
    <property type="entry name" value="vWFA_dom_sf"/>
</dbReference>
<evidence type="ECO:0000259" key="2">
    <source>
        <dbReference type="PROSITE" id="PS50234"/>
    </source>
</evidence>
<dbReference type="SMART" id="SM00327">
    <property type="entry name" value="VWA"/>
    <property type="match status" value="1"/>
</dbReference>
<proteinExistence type="predicted"/>
<sequence>MWHFLELEEQVGWGWHRLVGTCPSYPSHPEAAVELADIRAMLAVFFRGLGGSAAVELSASGAEESGHRLTWRQRLGMAAETLPVSSLSEAALRLPDRIDLFADSDQNRSLYLWLAAFFAVAEPPLPDGDEDPLRRDLRALIRAAETTQQALAAFPGLRDRHTALAVAVAEARPRRPLSEMEALMESCVTALLRGHRPASGGGATLYDLVSSGDVAAVRAYAAPRRYRPFLPVPLWGEVRPHVTQSRPATAETEEDGSGDGGEDDRRKRKARRKAQDQADRDDPMILNRMEKILMLAEMVNVNRGDDDDDEQNARKAADDMEEITVSPHRKKTAARIRLDLDLPPDAVTGEALTGGGTYPEWDYRRNMLLPDHCRVMTGPAAEEGEDWSPDEAARRLITRVRRQFEALRPRLITHRGQADGDDLDLEALVRSRVDLRANGTVNDRVYLKTRASARDLSVAVLMDVSLSTDAWIDNRRVLDVEKEALSVFLSGLNACGDENAVFTFTSRRRDWVRVQTVKDFDEPFGPVVLRRVAALKPGYYTRMGAAVRHVAAQLEKRPHGRRLLLVVTDGKPNDIDHYEGRFGIEDTRHAILEARRKGLAVFGVTIDAEARDYFPALFGRGHYAIVSDLSRLSQALPRLYQGIAA</sequence>
<feature type="region of interest" description="Disordered" evidence="1">
    <location>
        <begin position="241"/>
        <end position="285"/>
    </location>
</feature>
<dbReference type="PANTHER" id="PTHR41248:SF1">
    <property type="entry name" value="NORD PROTEIN"/>
    <property type="match status" value="1"/>
</dbReference>
<reference evidence="3 4" key="1">
    <citation type="submission" date="2020-08" db="EMBL/GenBank/DDBJ databases">
        <title>Genomic Encyclopedia of Type Strains, Phase IV (KMG-IV): sequencing the most valuable type-strain genomes for metagenomic binning, comparative biology and taxonomic classification.</title>
        <authorList>
            <person name="Goeker M."/>
        </authorList>
    </citation>
    <scope>NUCLEOTIDE SEQUENCE [LARGE SCALE GENOMIC DNA]</scope>
    <source>
        <strain evidence="3 4">DSM 11590</strain>
    </source>
</reference>
<feature type="compositionally biased region" description="Acidic residues" evidence="1">
    <location>
        <begin position="251"/>
        <end position="262"/>
    </location>
</feature>
<evidence type="ECO:0000256" key="1">
    <source>
        <dbReference type="SAM" id="MobiDB-lite"/>
    </source>
</evidence>
<dbReference type="Gene3D" id="3.40.50.410">
    <property type="entry name" value="von Willebrand factor, type A domain"/>
    <property type="match status" value="1"/>
</dbReference>
<feature type="compositionally biased region" description="Basic and acidic residues" evidence="1">
    <location>
        <begin position="273"/>
        <end position="285"/>
    </location>
</feature>
<protein>
    <submittedName>
        <fullName evidence="3">Nitric oxide reductase NorD protein</fullName>
    </submittedName>
</protein>
<dbReference type="RefSeq" id="WP_184261547.1">
    <property type="nucleotide sequence ID" value="NZ_JACIIX010000002.1"/>
</dbReference>
<feature type="domain" description="VWFA" evidence="2">
    <location>
        <begin position="457"/>
        <end position="643"/>
    </location>
</feature>
<dbReference type="PANTHER" id="PTHR41248">
    <property type="entry name" value="NORD PROTEIN"/>
    <property type="match status" value="1"/>
</dbReference>
<keyword evidence="4" id="KW-1185">Reference proteome</keyword>
<gene>
    <name evidence="3" type="ORF">FHS48_000742</name>
</gene>
<dbReference type="PROSITE" id="PS50234">
    <property type="entry name" value="VWFA"/>
    <property type="match status" value="1"/>
</dbReference>